<evidence type="ECO:0000313" key="7">
    <source>
        <dbReference type="EMBL" id="MYN42004.1"/>
    </source>
</evidence>
<dbReference type="Pfam" id="PF00691">
    <property type="entry name" value="OmpA"/>
    <property type="match status" value="1"/>
</dbReference>
<dbReference type="InterPro" id="IPR006664">
    <property type="entry name" value="OMP_bac"/>
</dbReference>
<gene>
    <name evidence="7" type="ORF">GTP55_21855</name>
</gene>
<accession>A0ABW9WP52</accession>
<evidence type="ECO:0000256" key="2">
    <source>
        <dbReference type="ARBA" id="ARBA00023136"/>
    </source>
</evidence>
<reference evidence="7 8" key="1">
    <citation type="submission" date="2019-12" db="EMBL/GenBank/DDBJ databases">
        <title>Novel species isolated from a subtropical stream in China.</title>
        <authorList>
            <person name="Lu H."/>
        </authorList>
    </citation>
    <scope>NUCLEOTIDE SEQUENCE [LARGE SCALE GENOMIC DNA]</scope>
    <source>
        <strain evidence="7 8">FT109W</strain>
    </source>
</reference>
<keyword evidence="5" id="KW-1133">Transmembrane helix</keyword>
<evidence type="ECO:0000256" key="4">
    <source>
        <dbReference type="PROSITE-ProRule" id="PRU00473"/>
    </source>
</evidence>
<dbReference type="CDD" id="cd07185">
    <property type="entry name" value="OmpA_C-like"/>
    <property type="match status" value="1"/>
</dbReference>
<keyword evidence="3" id="KW-0998">Cell outer membrane</keyword>
<keyword evidence="2 4" id="KW-0472">Membrane</keyword>
<dbReference type="PRINTS" id="PR01021">
    <property type="entry name" value="OMPADOMAIN"/>
</dbReference>
<feature type="transmembrane region" description="Helical" evidence="5">
    <location>
        <begin position="185"/>
        <end position="208"/>
    </location>
</feature>
<feature type="transmembrane region" description="Helical" evidence="5">
    <location>
        <begin position="73"/>
        <end position="98"/>
    </location>
</feature>
<dbReference type="RefSeq" id="WP_161046935.1">
    <property type="nucleotide sequence ID" value="NZ_WWCS01000016.1"/>
</dbReference>
<organism evidence="7 8">
    <name type="scientific">Duganella margarita</name>
    <dbReference type="NCBI Taxonomy" id="2692170"/>
    <lineage>
        <taxon>Bacteria</taxon>
        <taxon>Pseudomonadati</taxon>
        <taxon>Pseudomonadota</taxon>
        <taxon>Betaproteobacteria</taxon>
        <taxon>Burkholderiales</taxon>
        <taxon>Oxalobacteraceae</taxon>
        <taxon>Telluria group</taxon>
        <taxon>Duganella</taxon>
    </lineage>
</organism>
<evidence type="ECO:0000256" key="3">
    <source>
        <dbReference type="ARBA" id="ARBA00023237"/>
    </source>
</evidence>
<feature type="transmembrane region" description="Helical" evidence="5">
    <location>
        <begin position="110"/>
        <end position="137"/>
    </location>
</feature>
<comment type="subcellular location">
    <subcellularLocation>
        <location evidence="1">Cell outer membrane</location>
    </subcellularLocation>
</comment>
<dbReference type="PANTHER" id="PTHR30329">
    <property type="entry name" value="STATOR ELEMENT OF FLAGELLAR MOTOR COMPLEX"/>
    <property type="match status" value="1"/>
</dbReference>
<dbReference type="InterPro" id="IPR006665">
    <property type="entry name" value="OmpA-like"/>
</dbReference>
<dbReference type="PANTHER" id="PTHR30329:SF21">
    <property type="entry name" value="LIPOPROTEIN YIAD-RELATED"/>
    <property type="match status" value="1"/>
</dbReference>
<dbReference type="Gene3D" id="3.30.1330.60">
    <property type="entry name" value="OmpA-like domain"/>
    <property type="match status" value="1"/>
</dbReference>
<sequence length="532" mass="58706">MQTPTPPASSTSSTPAAAADITADKNSGGVLSKIRAISLTAVGVASLFSYFFYIDYFPLFDLQAASSYLFSVVWVLAVLLILLALILIVPNIVIGMALEPSKSIRSERRLTATIIVWMGFGMLSLIGWSAGILLVTWLTWKPILGLLIGLAVNTLLCAVRTFYCVKKIKKKHSSSVARLWNIKKLRSLLASQLGIAALSGALQLMPLWALLLVFSRASEMAQDSYMDFFAILTQSAMFTAFVGGAVLYVAFIPRRRKFWWVALFLILVLPLFLSIVVRATGMLPMTMAQLTKIGNFRAEKLVLSPKACGSIAPIFGIDCDEKTSPPIQLCNVHIMSRVGPETYLRIADRKAGTDGKYPIHRIFLPTSDITSMEVNFEIKNRRLNLIDDDLAGRSSVCDATLTTLHGDSAFDFNDFTLTDSGKTQLLTFVQEIKSGVLGIQEVRVTGHADQIGQTKRNIWLSERRAQEVKLFMDKRLINLVPEIKISATSEGSTHPVMKDCGVLTALKERIKCEAPNRRVELEIIKKAEAKPK</sequence>
<evidence type="ECO:0000256" key="5">
    <source>
        <dbReference type="SAM" id="Phobius"/>
    </source>
</evidence>
<proteinExistence type="predicted"/>
<keyword evidence="8" id="KW-1185">Reference proteome</keyword>
<dbReference type="PROSITE" id="PS51123">
    <property type="entry name" value="OMPA_2"/>
    <property type="match status" value="1"/>
</dbReference>
<feature type="domain" description="OmpA-like" evidence="6">
    <location>
        <begin position="397"/>
        <end position="527"/>
    </location>
</feature>
<feature type="transmembrane region" description="Helical" evidence="5">
    <location>
        <begin position="258"/>
        <end position="277"/>
    </location>
</feature>
<evidence type="ECO:0000256" key="1">
    <source>
        <dbReference type="ARBA" id="ARBA00004442"/>
    </source>
</evidence>
<protein>
    <submittedName>
        <fullName evidence="7">OmpA family protein</fullName>
    </submittedName>
</protein>
<dbReference type="Proteomes" id="UP000466332">
    <property type="component" value="Unassembled WGS sequence"/>
</dbReference>
<dbReference type="EMBL" id="WWCS01000016">
    <property type="protein sequence ID" value="MYN42004.1"/>
    <property type="molecule type" value="Genomic_DNA"/>
</dbReference>
<feature type="transmembrane region" description="Helical" evidence="5">
    <location>
        <begin position="228"/>
        <end position="251"/>
    </location>
</feature>
<evidence type="ECO:0000313" key="8">
    <source>
        <dbReference type="Proteomes" id="UP000466332"/>
    </source>
</evidence>
<feature type="transmembrane region" description="Helical" evidence="5">
    <location>
        <begin position="143"/>
        <end position="165"/>
    </location>
</feature>
<evidence type="ECO:0000259" key="6">
    <source>
        <dbReference type="PROSITE" id="PS51123"/>
    </source>
</evidence>
<dbReference type="SUPFAM" id="SSF103088">
    <property type="entry name" value="OmpA-like"/>
    <property type="match status" value="1"/>
</dbReference>
<name>A0ABW9WP52_9BURK</name>
<comment type="caution">
    <text evidence="7">The sequence shown here is derived from an EMBL/GenBank/DDBJ whole genome shotgun (WGS) entry which is preliminary data.</text>
</comment>
<dbReference type="InterPro" id="IPR050330">
    <property type="entry name" value="Bact_OuterMem_StrucFunc"/>
</dbReference>
<keyword evidence="5" id="KW-0812">Transmembrane</keyword>
<dbReference type="InterPro" id="IPR036737">
    <property type="entry name" value="OmpA-like_sf"/>
</dbReference>
<feature type="transmembrane region" description="Helical" evidence="5">
    <location>
        <begin position="34"/>
        <end position="53"/>
    </location>
</feature>